<name>A0A348HEG7_9GAMM</name>
<dbReference type="AlphaFoldDB" id="A0A348HEG7"/>
<protein>
    <submittedName>
        <fullName evidence="1">Chromosome segregation ATPases</fullName>
    </submittedName>
</protein>
<gene>
    <name evidence="1" type="ORF">ZBT109_1259</name>
</gene>
<accession>A0A348HEG7</accession>
<proteinExistence type="predicted"/>
<dbReference type="RefSeq" id="WP_027704759.1">
    <property type="nucleotide sequence ID" value="NZ_AP018933.1"/>
</dbReference>
<evidence type="ECO:0000313" key="1">
    <source>
        <dbReference type="EMBL" id="BBG30019.1"/>
    </source>
</evidence>
<dbReference type="EMBL" id="AP018933">
    <property type="protein sequence ID" value="BBG30019.1"/>
    <property type="molecule type" value="Genomic_DNA"/>
</dbReference>
<sequence>MSVREHLKALYHTTEADSGRAVHALIKWLEEARESYEEGTDEGSEAAEDCVRLLHTYTKTKSSAARQALAGAIEHLWDTLPPKK</sequence>
<keyword evidence="2" id="KW-1185">Reference proteome</keyword>
<evidence type="ECO:0000313" key="2">
    <source>
        <dbReference type="Proteomes" id="UP000267342"/>
    </source>
</evidence>
<reference evidence="1 2" key="1">
    <citation type="submission" date="2018-09" db="EMBL/GenBank/DDBJ databases">
        <title>Zymobacter palmae IAM14233 (=T109) whole genome analysis.</title>
        <authorList>
            <person name="Yanase H."/>
        </authorList>
    </citation>
    <scope>NUCLEOTIDE SEQUENCE [LARGE SCALE GENOMIC DNA]</scope>
    <source>
        <strain evidence="1 2">IAM14233</strain>
    </source>
</reference>
<dbReference type="Proteomes" id="UP000267342">
    <property type="component" value="Chromosome"/>
</dbReference>
<dbReference type="KEGG" id="zpl:ZBT109_1259"/>
<organism evidence="1 2">
    <name type="scientific">Zymobacter palmae</name>
    <dbReference type="NCBI Taxonomy" id="33074"/>
    <lineage>
        <taxon>Bacteria</taxon>
        <taxon>Pseudomonadati</taxon>
        <taxon>Pseudomonadota</taxon>
        <taxon>Gammaproteobacteria</taxon>
        <taxon>Oceanospirillales</taxon>
        <taxon>Halomonadaceae</taxon>
        <taxon>Zymobacter group</taxon>
        <taxon>Zymobacter</taxon>
    </lineage>
</organism>